<feature type="compositionally biased region" description="Basic and acidic residues" evidence="1">
    <location>
        <begin position="124"/>
        <end position="146"/>
    </location>
</feature>
<gene>
    <name evidence="2" type="ORF">OKIOD_LOCUS15744</name>
</gene>
<evidence type="ECO:0000313" key="2">
    <source>
        <dbReference type="EMBL" id="CAG5112804.1"/>
    </source>
</evidence>
<reference evidence="2 3" key="1">
    <citation type="submission" date="2021-04" db="EMBL/GenBank/DDBJ databases">
        <authorList>
            <person name="Bliznina A."/>
        </authorList>
    </citation>
    <scope>NUCLEOTIDE SEQUENCE [LARGE SCALE GENOMIC DNA]</scope>
</reference>
<feature type="compositionally biased region" description="Basic and acidic residues" evidence="1">
    <location>
        <begin position="74"/>
        <end position="83"/>
    </location>
</feature>
<name>A0ABN7TAT1_OIKDI</name>
<feature type="region of interest" description="Disordered" evidence="1">
    <location>
        <begin position="67"/>
        <end position="146"/>
    </location>
</feature>
<dbReference type="Proteomes" id="UP001158576">
    <property type="component" value="Chromosome 2"/>
</dbReference>
<keyword evidence="3" id="KW-1185">Reference proteome</keyword>
<evidence type="ECO:0000313" key="3">
    <source>
        <dbReference type="Proteomes" id="UP001158576"/>
    </source>
</evidence>
<sequence>MNESINVQITQKETEIADIDCKINTNREKLKRLRETVDADIYEMPLDELLKINAASREEIDILSNILRSPSETDVPKPTRRSEGSPASSGDNNPILKKYASMSDSKSPGCKKKFPKIFSKKPWKSAEEKGSRRKSAEERPAEQYFV</sequence>
<protein>
    <submittedName>
        <fullName evidence="2">Oidioi.mRNA.OKI2018_I69.chr2.g6979.t1.cds</fullName>
    </submittedName>
</protein>
<feature type="compositionally biased region" description="Basic residues" evidence="1">
    <location>
        <begin position="109"/>
        <end position="123"/>
    </location>
</feature>
<accession>A0ABN7TAT1</accession>
<evidence type="ECO:0000256" key="1">
    <source>
        <dbReference type="SAM" id="MobiDB-lite"/>
    </source>
</evidence>
<dbReference type="EMBL" id="OU015567">
    <property type="protein sequence ID" value="CAG5112804.1"/>
    <property type="molecule type" value="Genomic_DNA"/>
</dbReference>
<proteinExistence type="predicted"/>
<organism evidence="2 3">
    <name type="scientific">Oikopleura dioica</name>
    <name type="common">Tunicate</name>
    <dbReference type="NCBI Taxonomy" id="34765"/>
    <lineage>
        <taxon>Eukaryota</taxon>
        <taxon>Metazoa</taxon>
        <taxon>Chordata</taxon>
        <taxon>Tunicata</taxon>
        <taxon>Appendicularia</taxon>
        <taxon>Copelata</taxon>
        <taxon>Oikopleuridae</taxon>
        <taxon>Oikopleura</taxon>
    </lineage>
</organism>